<keyword evidence="5" id="KW-1185">Reference proteome</keyword>
<dbReference type="OrthoDB" id="1746226at2759"/>
<dbReference type="Gene3D" id="3.40.50.300">
    <property type="entry name" value="P-loop containing nucleotide triphosphate hydrolases"/>
    <property type="match status" value="1"/>
</dbReference>
<comment type="caution">
    <text evidence="4">The sequence shown here is derived from an EMBL/GenBank/DDBJ whole genome shotgun (WGS) entry which is preliminary data.</text>
</comment>
<dbReference type="GO" id="GO:0003677">
    <property type="term" value="F:DNA binding"/>
    <property type="evidence" value="ECO:0007669"/>
    <property type="project" value="InterPro"/>
</dbReference>
<evidence type="ECO:0000259" key="3">
    <source>
        <dbReference type="Pfam" id="PF00493"/>
    </source>
</evidence>
<keyword evidence="1" id="KW-0547">Nucleotide-binding</keyword>
<name>A0A8X7QA38_BRACI</name>
<dbReference type="Pfam" id="PF00493">
    <property type="entry name" value="MCM"/>
    <property type="match status" value="1"/>
</dbReference>
<organism evidence="4 5">
    <name type="scientific">Brassica carinata</name>
    <name type="common">Ethiopian mustard</name>
    <name type="synonym">Abyssinian cabbage</name>
    <dbReference type="NCBI Taxonomy" id="52824"/>
    <lineage>
        <taxon>Eukaryota</taxon>
        <taxon>Viridiplantae</taxon>
        <taxon>Streptophyta</taxon>
        <taxon>Embryophyta</taxon>
        <taxon>Tracheophyta</taxon>
        <taxon>Spermatophyta</taxon>
        <taxon>Magnoliopsida</taxon>
        <taxon>eudicotyledons</taxon>
        <taxon>Gunneridae</taxon>
        <taxon>Pentapetalae</taxon>
        <taxon>rosids</taxon>
        <taxon>malvids</taxon>
        <taxon>Brassicales</taxon>
        <taxon>Brassicaceae</taxon>
        <taxon>Brassiceae</taxon>
        <taxon>Brassica</taxon>
    </lineage>
</organism>
<dbReference type="InterPro" id="IPR001208">
    <property type="entry name" value="MCM_dom"/>
</dbReference>
<evidence type="ECO:0000256" key="2">
    <source>
        <dbReference type="ARBA" id="ARBA00022840"/>
    </source>
</evidence>
<dbReference type="InterPro" id="IPR027417">
    <property type="entry name" value="P-loop_NTPase"/>
</dbReference>
<evidence type="ECO:0000313" key="4">
    <source>
        <dbReference type="EMBL" id="KAG2265587.1"/>
    </source>
</evidence>
<accession>A0A8X7QA38</accession>
<sequence>MADALMLPDNGICCIHEFEKMNIHNKICYIWGQRLLAIHEARDIFCCICIFSMFSGTSSLFGS</sequence>
<gene>
    <name evidence="4" type="ORF">Bca52824_072666</name>
</gene>
<dbReference type="GO" id="GO:0005524">
    <property type="term" value="F:ATP binding"/>
    <property type="evidence" value="ECO:0007669"/>
    <property type="project" value="UniProtKB-KW"/>
</dbReference>
<proteinExistence type="predicted"/>
<evidence type="ECO:0000256" key="1">
    <source>
        <dbReference type="ARBA" id="ARBA00022741"/>
    </source>
</evidence>
<keyword evidence="2" id="KW-0067">ATP-binding</keyword>
<dbReference type="Proteomes" id="UP000886595">
    <property type="component" value="Unassembled WGS sequence"/>
</dbReference>
<dbReference type="AlphaFoldDB" id="A0A8X7QA38"/>
<protein>
    <recommendedName>
        <fullName evidence="3">MCM C-terminal AAA(+) ATPase domain-containing protein</fullName>
    </recommendedName>
</protein>
<evidence type="ECO:0000313" key="5">
    <source>
        <dbReference type="Proteomes" id="UP000886595"/>
    </source>
</evidence>
<feature type="domain" description="MCM C-terminal AAA(+) ATPase" evidence="3">
    <location>
        <begin position="3"/>
        <end position="40"/>
    </location>
</feature>
<dbReference type="EMBL" id="JAAMPC010000014">
    <property type="protein sequence ID" value="KAG2265587.1"/>
    <property type="molecule type" value="Genomic_DNA"/>
</dbReference>
<reference evidence="4 5" key="1">
    <citation type="submission" date="2020-02" db="EMBL/GenBank/DDBJ databases">
        <authorList>
            <person name="Ma Q."/>
            <person name="Huang Y."/>
            <person name="Song X."/>
            <person name="Pei D."/>
        </authorList>
    </citation>
    <scope>NUCLEOTIDE SEQUENCE [LARGE SCALE GENOMIC DNA]</scope>
    <source>
        <strain evidence="4">Sxm20200214</strain>
        <tissue evidence="4">Leaf</tissue>
    </source>
</reference>